<dbReference type="InterPro" id="IPR024083">
    <property type="entry name" value="Fumarase/histidase_N"/>
</dbReference>
<dbReference type="Pfam" id="PF00221">
    <property type="entry name" value="Lyase_aromatic"/>
    <property type="match status" value="1"/>
</dbReference>
<reference evidence="2" key="1">
    <citation type="submission" date="2014-08" db="EMBL/GenBank/DDBJ databases">
        <title>Comparative genomics of the Paenibacillus odorifer group.</title>
        <authorList>
            <person name="den Bakker H.C."/>
            <person name="Tsai Y.-C.Y.-C."/>
            <person name="Martin N."/>
            <person name="Korlach J."/>
            <person name="Wiedmann M."/>
        </authorList>
    </citation>
    <scope>NUCLEOTIDE SEQUENCE [LARGE SCALE GENOMIC DNA]</scope>
    <source>
        <strain evidence="2">DSM 13188</strain>
    </source>
</reference>
<sequence length="501" mass="53246">MLTGSGLTVQAVRAVARHGLPVAVEAAAVDRMAAARRLVFELAQQDVPVYGLNRGVGWNKDRRIDATRFADYNRNLLLSHDVGTGPEASEDEVRAVLLARLNGLLLGHAGTEPAIALRYAEFLNLRIHPVLHLRGSVGAADITSLSPVGLAMIGEGEVRLDGRRMSAAEALGRTGLAPLTLGPKDALAIVSSNALSAGTGALGLADTADILELADLASALSLEALGGQTGPLDPAVHRARPYRGQMASMRLLRAALEGSDLEARRNAETLQDPLSFRDVCQIHGAARDALAYTEELLQLQLNSSDDNPCVLPEEGRIVSCANFDPLVWVLGFEMLGGALQHVSRSSAYRMLKLGNPAFTGLSRFLSPDEERYIGFGTVQKTVSALDAEIRHLAQPASGDFLSLAGDIEDHATNAPYVVAKTRQIIRLLSDVLAVELLHAAQAVDLRGGLRLGRGTEAVYRSVRTAASFMAEDRAVSADIRSVGRLICDGSLLRAARAAMAD</sequence>
<dbReference type="GO" id="GO:0016841">
    <property type="term" value="F:ammonia-lyase activity"/>
    <property type="evidence" value="ECO:0007669"/>
    <property type="project" value="UniProtKB-ARBA"/>
</dbReference>
<dbReference type="InterPro" id="IPR001106">
    <property type="entry name" value="Aromatic_Lyase"/>
</dbReference>
<dbReference type="SUPFAM" id="SSF48557">
    <property type="entry name" value="L-aspartase-like"/>
    <property type="match status" value="1"/>
</dbReference>
<evidence type="ECO:0000313" key="3">
    <source>
        <dbReference type="Proteomes" id="UP000029518"/>
    </source>
</evidence>
<dbReference type="AlphaFoldDB" id="A0A089MKG9"/>
<dbReference type="InterPro" id="IPR008948">
    <property type="entry name" value="L-Aspartase-like"/>
</dbReference>
<dbReference type="PANTHER" id="PTHR10362">
    <property type="entry name" value="HISTIDINE AMMONIA-LYASE"/>
    <property type="match status" value="1"/>
</dbReference>
<dbReference type="HOGENOM" id="CLU_014801_4_2_9"/>
<dbReference type="Gene3D" id="1.20.200.10">
    <property type="entry name" value="Fumarase/aspartase (Central domain)"/>
    <property type="match status" value="1"/>
</dbReference>
<evidence type="ECO:0000313" key="2">
    <source>
        <dbReference type="EMBL" id="AIQ57044.1"/>
    </source>
</evidence>
<dbReference type="Gene3D" id="1.10.275.10">
    <property type="entry name" value="Fumarase/aspartase (N-terminal domain)"/>
    <property type="match status" value="1"/>
</dbReference>
<protein>
    <submittedName>
        <fullName evidence="2">Phenylalanine ammonia-lyase</fullName>
    </submittedName>
</protein>
<evidence type="ECO:0000256" key="1">
    <source>
        <dbReference type="ARBA" id="ARBA00023239"/>
    </source>
</evidence>
<name>A0A089MKG9_PAEBO</name>
<dbReference type="EMBL" id="CP009285">
    <property type="protein sequence ID" value="AIQ57044.1"/>
    <property type="molecule type" value="Genomic_DNA"/>
</dbReference>
<gene>
    <name evidence="2" type="ORF">PBOR_08955</name>
</gene>
<dbReference type="CDD" id="cd00332">
    <property type="entry name" value="PAL-HAL"/>
    <property type="match status" value="1"/>
</dbReference>
<keyword evidence="1" id="KW-0456">Lyase</keyword>
<proteinExistence type="predicted"/>
<accession>A0A089MKG9</accession>
<dbReference type="KEGG" id="pbd:PBOR_08955"/>
<dbReference type="Proteomes" id="UP000029518">
    <property type="component" value="Chromosome"/>
</dbReference>
<organism evidence="2 3">
    <name type="scientific">Paenibacillus borealis</name>
    <dbReference type="NCBI Taxonomy" id="160799"/>
    <lineage>
        <taxon>Bacteria</taxon>
        <taxon>Bacillati</taxon>
        <taxon>Bacillota</taxon>
        <taxon>Bacilli</taxon>
        <taxon>Bacillales</taxon>
        <taxon>Paenibacillaceae</taxon>
        <taxon>Paenibacillus</taxon>
    </lineage>
</organism>
<keyword evidence="3" id="KW-1185">Reference proteome</keyword>